<keyword evidence="3" id="KW-1185">Reference proteome</keyword>
<dbReference type="AlphaFoldDB" id="A0A5A9MYK4"/>
<dbReference type="Pfam" id="PF24764">
    <property type="entry name" value="rva_4"/>
    <property type="match status" value="1"/>
</dbReference>
<dbReference type="PANTHER" id="PTHR46791">
    <property type="entry name" value="EXPRESSED PROTEIN"/>
    <property type="match status" value="1"/>
</dbReference>
<protein>
    <recommendedName>
        <fullName evidence="1">Integrase core domain-containing protein</fullName>
    </recommendedName>
</protein>
<dbReference type="InterPro" id="IPR058913">
    <property type="entry name" value="Integrase_dom_put"/>
</dbReference>
<dbReference type="GO" id="GO:0003676">
    <property type="term" value="F:nucleic acid binding"/>
    <property type="evidence" value="ECO:0007669"/>
    <property type="project" value="InterPro"/>
</dbReference>
<comment type="caution">
    <text evidence="2">The sequence shown here is derived from an EMBL/GenBank/DDBJ whole genome shotgun (WGS) entry which is preliminary data.</text>
</comment>
<dbReference type="Gene3D" id="3.30.420.10">
    <property type="entry name" value="Ribonuclease H-like superfamily/Ribonuclease H"/>
    <property type="match status" value="1"/>
</dbReference>
<organism evidence="2 3">
    <name type="scientific">Triplophysa tibetana</name>
    <dbReference type="NCBI Taxonomy" id="1572043"/>
    <lineage>
        <taxon>Eukaryota</taxon>
        <taxon>Metazoa</taxon>
        <taxon>Chordata</taxon>
        <taxon>Craniata</taxon>
        <taxon>Vertebrata</taxon>
        <taxon>Euteleostomi</taxon>
        <taxon>Actinopterygii</taxon>
        <taxon>Neopterygii</taxon>
        <taxon>Teleostei</taxon>
        <taxon>Ostariophysi</taxon>
        <taxon>Cypriniformes</taxon>
        <taxon>Nemacheilidae</taxon>
        <taxon>Triplophysa</taxon>
    </lineage>
</organism>
<name>A0A5A9MYK4_9TELE</name>
<dbReference type="PANTHER" id="PTHR46791:SF5">
    <property type="entry name" value="CLR5 DOMAIN-CONTAINING PROTEIN-RELATED"/>
    <property type="match status" value="1"/>
</dbReference>
<dbReference type="Proteomes" id="UP000324632">
    <property type="component" value="Chromosome 25"/>
</dbReference>
<dbReference type="InterPro" id="IPR036397">
    <property type="entry name" value="RNaseH_sf"/>
</dbReference>
<sequence>MMTGYLAAQGIHVSEVRVGRTLAQMHEPYHQARCLGARNLNPVPYNAEYVGHKLHMDQNEKLCMFGVTHVIAIDGFSKKIVGYSTMPIKNNLTIYEEVYKNAVLSHGMWDQVRVDHGGEFYLTLFMQDILAEYRHNQQRLPYLQTSSTKNHTVERIWPEVNKRVNYPIKTALIQMVDQEALDMEDGLTRYCVSNLTCQISQTGVQRFLQAWNCHNILGKGIPNLLARDGCKARISEQLLPGASEAADLYRQEMGHSLTSPSTFGIDPFQSEEDKFRAETEFSSLYCDLGNVLNYTVNEHYRPDQDCLSELINITRRCT</sequence>
<gene>
    <name evidence="2" type="ORF">E1301_Tti007949</name>
</gene>
<evidence type="ECO:0000313" key="2">
    <source>
        <dbReference type="EMBL" id="KAA0702123.1"/>
    </source>
</evidence>
<dbReference type="EMBL" id="SOYY01000025">
    <property type="protein sequence ID" value="KAA0702123.1"/>
    <property type="molecule type" value="Genomic_DNA"/>
</dbReference>
<accession>A0A5A9MYK4</accession>
<evidence type="ECO:0000259" key="1">
    <source>
        <dbReference type="Pfam" id="PF24764"/>
    </source>
</evidence>
<proteinExistence type="predicted"/>
<reference evidence="2 3" key="1">
    <citation type="journal article" date="2019" name="Mol. Ecol. Resour.">
        <title>Chromosome-level genome assembly of Triplophysa tibetana, a fish adapted to the harsh high-altitude environment of the Tibetan Plateau.</title>
        <authorList>
            <person name="Yang X."/>
            <person name="Liu H."/>
            <person name="Ma Z."/>
            <person name="Zou Y."/>
            <person name="Zou M."/>
            <person name="Mao Y."/>
            <person name="Li X."/>
            <person name="Wang H."/>
            <person name="Chen T."/>
            <person name="Wang W."/>
            <person name="Yang R."/>
        </authorList>
    </citation>
    <scope>NUCLEOTIDE SEQUENCE [LARGE SCALE GENOMIC DNA]</scope>
    <source>
        <strain evidence="2">TTIB1903HZAU</strain>
        <tissue evidence="2">Muscle</tissue>
    </source>
</reference>
<evidence type="ECO:0000313" key="3">
    <source>
        <dbReference type="Proteomes" id="UP000324632"/>
    </source>
</evidence>
<feature type="domain" description="Integrase core" evidence="1">
    <location>
        <begin position="54"/>
        <end position="216"/>
    </location>
</feature>